<dbReference type="Proteomes" id="UP001597294">
    <property type="component" value="Unassembled WGS sequence"/>
</dbReference>
<accession>A0ABW5BHA5</accession>
<feature type="transmembrane region" description="Helical" evidence="1">
    <location>
        <begin position="185"/>
        <end position="213"/>
    </location>
</feature>
<feature type="transmembrane region" description="Helical" evidence="1">
    <location>
        <begin position="65"/>
        <end position="92"/>
    </location>
</feature>
<proteinExistence type="predicted"/>
<dbReference type="PANTHER" id="PTHR31881:SF6">
    <property type="entry name" value="OS09G0494600 PROTEIN"/>
    <property type="match status" value="1"/>
</dbReference>
<dbReference type="PANTHER" id="PTHR31881">
    <property type="match status" value="1"/>
</dbReference>
<keyword evidence="3" id="KW-1185">Reference proteome</keyword>
<reference evidence="3" key="1">
    <citation type="journal article" date="2019" name="Int. J. Syst. Evol. Microbiol.">
        <title>The Global Catalogue of Microorganisms (GCM) 10K type strain sequencing project: providing services to taxonomists for standard genome sequencing and annotation.</title>
        <authorList>
            <consortium name="The Broad Institute Genomics Platform"/>
            <consortium name="The Broad Institute Genome Sequencing Center for Infectious Disease"/>
            <person name="Wu L."/>
            <person name="Ma J."/>
        </authorList>
    </citation>
    <scope>NUCLEOTIDE SEQUENCE [LARGE SCALE GENOMIC DNA]</scope>
    <source>
        <strain evidence="3">CGMCC 4.7192</strain>
    </source>
</reference>
<sequence length="227" mass="25607">MNFQTLTIVDFISFGVFISAWVLYTAFADHSPWANQSLTHKMNQYRERWMQEMVSRDMRMIDTTILGNLMTGIAFFASTAMLILGGIVALLSNGTTVSQSIKHLPYAIDSSPALWEFKVLVLALIFVYAFFKFAWAFRLTNYCNIMVGSAPVKESDKSELELHAKCASKLSCRAGHHFNRGLRAFFFGSAALAWLFHPLAMLFASLVVVLVLYRREFSSTALLAMKT</sequence>
<name>A0ABW5BHA5_9PROT</name>
<protein>
    <submittedName>
        <fullName evidence="2">DUF599 domain-containing protein</fullName>
    </submittedName>
</protein>
<dbReference type="Pfam" id="PF04654">
    <property type="entry name" value="DUF599"/>
    <property type="match status" value="1"/>
</dbReference>
<evidence type="ECO:0000313" key="2">
    <source>
        <dbReference type="EMBL" id="MFD2205487.1"/>
    </source>
</evidence>
<organism evidence="2 3">
    <name type="scientific">Kiloniella antarctica</name>
    <dbReference type="NCBI Taxonomy" id="1550907"/>
    <lineage>
        <taxon>Bacteria</taxon>
        <taxon>Pseudomonadati</taxon>
        <taxon>Pseudomonadota</taxon>
        <taxon>Alphaproteobacteria</taxon>
        <taxon>Rhodospirillales</taxon>
        <taxon>Kiloniellaceae</taxon>
        <taxon>Kiloniella</taxon>
    </lineage>
</organism>
<comment type="caution">
    <text evidence="2">The sequence shown here is derived from an EMBL/GenBank/DDBJ whole genome shotgun (WGS) entry which is preliminary data.</text>
</comment>
<evidence type="ECO:0000256" key="1">
    <source>
        <dbReference type="SAM" id="Phobius"/>
    </source>
</evidence>
<keyword evidence="1" id="KW-0812">Transmembrane</keyword>
<feature type="transmembrane region" description="Helical" evidence="1">
    <location>
        <begin position="112"/>
        <end position="131"/>
    </location>
</feature>
<keyword evidence="1" id="KW-1133">Transmembrane helix</keyword>
<dbReference type="RefSeq" id="WP_380250144.1">
    <property type="nucleotide sequence ID" value="NZ_JBHUII010000004.1"/>
</dbReference>
<dbReference type="InterPro" id="IPR006747">
    <property type="entry name" value="DUF599"/>
</dbReference>
<dbReference type="EMBL" id="JBHUII010000004">
    <property type="protein sequence ID" value="MFD2205487.1"/>
    <property type="molecule type" value="Genomic_DNA"/>
</dbReference>
<feature type="transmembrane region" description="Helical" evidence="1">
    <location>
        <begin position="6"/>
        <end position="27"/>
    </location>
</feature>
<evidence type="ECO:0000313" key="3">
    <source>
        <dbReference type="Proteomes" id="UP001597294"/>
    </source>
</evidence>
<gene>
    <name evidence="2" type="ORF">ACFSKO_07700</name>
</gene>
<keyword evidence="1" id="KW-0472">Membrane</keyword>